<dbReference type="InterPro" id="IPR017853">
    <property type="entry name" value="GH"/>
</dbReference>
<keyword evidence="1" id="KW-0732">Signal</keyword>
<feature type="chain" id="PRO_5019432738" evidence="1">
    <location>
        <begin position="18"/>
        <end position="682"/>
    </location>
</feature>
<evidence type="ECO:0000256" key="1">
    <source>
        <dbReference type="SAM" id="SignalP"/>
    </source>
</evidence>
<reference evidence="2 3" key="1">
    <citation type="submission" date="2018-09" db="EMBL/GenBank/DDBJ databases">
        <authorList>
            <person name="Zhu H."/>
        </authorList>
    </citation>
    <scope>NUCLEOTIDE SEQUENCE [LARGE SCALE GENOMIC DNA]</scope>
    <source>
        <strain evidence="2 3">K1W22B-8</strain>
    </source>
</reference>
<proteinExistence type="predicted"/>
<feature type="signal peptide" evidence="1">
    <location>
        <begin position="1"/>
        <end position="17"/>
    </location>
</feature>
<dbReference type="SUPFAM" id="SSF51445">
    <property type="entry name" value="(Trans)glycosidases"/>
    <property type="match status" value="1"/>
</dbReference>
<dbReference type="EMBL" id="QYUK01000011">
    <property type="protein sequence ID" value="RJF86643.1"/>
    <property type="molecule type" value="Genomic_DNA"/>
</dbReference>
<dbReference type="Proteomes" id="UP000284605">
    <property type="component" value="Unassembled WGS sequence"/>
</dbReference>
<sequence length="682" mass="70599">MTALATAFGAANLGALAAAGQSAAMSFNVLGGNLLAVAIGWTTADAPPPQVSYGGAPLSALRSLDLGDQDFGMATVMFLNAPAGGAQTLTVTATAHHGYIRVAAVALFGVSGALGARAVSPIIHGATAASVSLPGTRLTSALAAFALSSWDATVTMAPSSGWTLRASADDTGGTASVFSYGGLLGSTVGLTVTPSAGTHYSVIALEAESGLTLLPGVTGTAAITLPGVTLAATASFESVPTPSGQKLHLYWESWMDVPPVPYPLPDDFRLSRIPAYVEQVVLSFGVPLCTYQGLGDDIKHTVGLNWRYSAQLLKDTLDLLRSRNPGIKIMLGINQTTPDANDIPALSAWASFTGAVTLGSAVVENVSSMTNVFAGLAITGPHIPDGTTILALDPPGSPPNSLLLSQAATATSASVALSAGVIYSAGYRGYRPQAYFPLGFGGMTAAHVACMRQFCDDMGVAGVVIDYENLPPDLDPAHHCWDNPDGTRSCYTDTEMISVVNLVRAGLPSPYLVFLDALHVGAYGQVPYRTAAPFGWNSGYNLALSRDAGATAALDGIHIMSYDAGVDYDPTVALAAYQYFFPATPLYLGLRVGPPETGPVKRTMADFTTYLNQVVTTGAAGVFIYSMQWPDIEPTGDIGPDYPNATWAAWLAASRLDLPESALALVSPARKGPMPRATWTAP</sequence>
<dbReference type="AlphaFoldDB" id="A0A418W9F6"/>
<keyword evidence="3" id="KW-1185">Reference proteome</keyword>
<name>A0A418W9F6_9PROT</name>
<evidence type="ECO:0000313" key="3">
    <source>
        <dbReference type="Proteomes" id="UP000284605"/>
    </source>
</evidence>
<dbReference type="RefSeq" id="WP_119777289.1">
    <property type="nucleotide sequence ID" value="NZ_QYUK01000011.1"/>
</dbReference>
<accession>A0A418W9F6</accession>
<organism evidence="2 3">
    <name type="scientific">Oleomonas cavernae</name>
    <dbReference type="NCBI Taxonomy" id="2320859"/>
    <lineage>
        <taxon>Bacteria</taxon>
        <taxon>Pseudomonadati</taxon>
        <taxon>Pseudomonadota</taxon>
        <taxon>Alphaproteobacteria</taxon>
        <taxon>Acetobacterales</taxon>
        <taxon>Acetobacteraceae</taxon>
        <taxon>Oleomonas</taxon>
    </lineage>
</organism>
<comment type="caution">
    <text evidence="2">The sequence shown here is derived from an EMBL/GenBank/DDBJ whole genome shotgun (WGS) entry which is preliminary data.</text>
</comment>
<dbReference type="OrthoDB" id="9775889at2"/>
<dbReference type="Gene3D" id="3.20.20.80">
    <property type="entry name" value="Glycosidases"/>
    <property type="match status" value="1"/>
</dbReference>
<gene>
    <name evidence="2" type="ORF">D3874_06090</name>
</gene>
<protein>
    <submittedName>
        <fullName evidence="2">Uncharacterized protein</fullName>
    </submittedName>
</protein>
<evidence type="ECO:0000313" key="2">
    <source>
        <dbReference type="EMBL" id="RJF86643.1"/>
    </source>
</evidence>